<evidence type="ECO:0008006" key="15">
    <source>
        <dbReference type="Google" id="ProtNLM"/>
    </source>
</evidence>
<evidence type="ECO:0000313" key="13">
    <source>
        <dbReference type="EMBL" id="KJD34004.1"/>
    </source>
</evidence>
<evidence type="ECO:0000259" key="11">
    <source>
        <dbReference type="Pfam" id="PF00593"/>
    </source>
</evidence>
<gene>
    <name evidence="13" type="ORF">PK35_04525</name>
</gene>
<proteinExistence type="inferred from homology"/>
<organism evidence="13 14">
    <name type="scientific">Neotamlana nanhaiensis</name>
    <dbReference type="NCBI Taxonomy" id="1382798"/>
    <lineage>
        <taxon>Bacteria</taxon>
        <taxon>Pseudomonadati</taxon>
        <taxon>Bacteroidota</taxon>
        <taxon>Flavobacteriia</taxon>
        <taxon>Flavobacteriales</taxon>
        <taxon>Flavobacteriaceae</taxon>
        <taxon>Neotamlana</taxon>
    </lineage>
</organism>
<dbReference type="InterPro" id="IPR023996">
    <property type="entry name" value="TonB-dep_OMP_SusC/RagA"/>
</dbReference>
<dbReference type="Pfam" id="PF13715">
    <property type="entry name" value="CarbopepD_reg_2"/>
    <property type="match status" value="1"/>
</dbReference>
<reference evidence="13 14" key="1">
    <citation type="journal article" date="2015" name="Antonie Van Leeuwenhoek">
        <title>Tamlana nanhaiensis sp. nov., isolated from surface seawater collected from the South China Sea.</title>
        <authorList>
            <person name="Liu X."/>
            <person name="Lai Q."/>
            <person name="Du Y."/>
            <person name="Li G."/>
            <person name="Sun F."/>
            <person name="Shao Z."/>
        </authorList>
    </citation>
    <scope>NUCLEOTIDE SEQUENCE [LARGE SCALE GENOMIC DNA]</scope>
    <source>
        <strain evidence="13 14">FHC16</strain>
    </source>
</reference>
<dbReference type="InterPro" id="IPR012910">
    <property type="entry name" value="Plug_dom"/>
</dbReference>
<dbReference type="InterPro" id="IPR037066">
    <property type="entry name" value="Plug_dom_sf"/>
</dbReference>
<protein>
    <recommendedName>
        <fullName evidence="15">TonB-dependent receptor</fullName>
    </recommendedName>
</protein>
<dbReference type="Pfam" id="PF00593">
    <property type="entry name" value="TonB_dep_Rec_b-barrel"/>
    <property type="match status" value="1"/>
</dbReference>
<keyword evidence="7 8" id="KW-0998">Cell outer membrane</keyword>
<dbReference type="InterPro" id="IPR036942">
    <property type="entry name" value="Beta-barrel_TonB_sf"/>
</dbReference>
<dbReference type="Proteomes" id="UP000032361">
    <property type="component" value="Unassembled WGS sequence"/>
</dbReference>
<evidence type="ECO:0000256" key="7">
    <source>
        <dbReference type="ARBA" id="ARBA00023237"/>
    </source>
</evidence>
<keyword evidence="2 8" id="KW-0813">Transport</keyword>
<keyword evidence="6 8" id="KW-0472">Membrane</keyword>
<evidence type="ECO:0000256" key="8">
    <source>
        <dbReference type="PROSITE-ProRule" id="PRU01360"/>
    </source>
</evidence>
<dbReference type="STRING" id="1382798.PK35_04525"/>
<evidence type="ECO:0000256" key="10">
    <source>
        <dbReference type="SAM" id="SignalP"/>
    </source>
</evidence>
<evidence type="ECO:0000256" key="3">
    <source>
        <dbReference type="ARBA" id="ARBA00022452"/>
    </source>
</evidence>
<feature type="chain" id="PRO_5002325529" description="TonB-dependent receptor" evidence="10">
    <location>
        <begin position="23"/>
        <end position="1063"/>
    </location>
</feature>
<comment type="subcellular location">
    <subcellularLocation>
        <location evidence="1 8">Cell outer membrane</location>
        <topology evidence="1 8">Multi-pass membrane protein</topology>
    </subcellularLocation>
</comment>
<dbReference type="SUPFAM" id="SSF56935">
    <property type="entry name" value="Porins"/>
    <property type="match status" value="1"/>
</dbReference>
<dbReference type="InterPro" id="IPR000531">
    <property type="entry name" value="Beta-barrel_TonB"/>
</dbReference>
<dbReference type="Gene3D" id="2.60.40.1120">
    <property type="entry name" value="Carboxypeptidase-like, regulatory domain"/>
    <property type="match status" value="1"/>
</dbReference>
<feature type="signal peptide" evidence="10">
    <location>
        <begin position="1"/>
        <end position="22"/>
    </location>
</feature>
<evidence type="ECO:0000256" key="9">
    <source>
        <dbReference type="RuleBase" id="RU003357"/>
    </source>
</evidence>
<keyword evidence="3 8" id="KW-1134">Transmembrane beta strand</keyword>
<dbReference type="PROSITE" id="PS52016">
    <property type="entry name" value="TONB_DEPENDENT_REC_3"/>
    <property type="match status" value="1"/>
</dbReference>
<evidence type="ECO:0000256" key="5">
    <source>
        <dbReference type="ARBA" id="ARBA00023077"/>
    </source>
</evidence>
<keyword evidence="5 9" id="KW-0798">TonB box</keyword>
<dbReference type="Gene3D" id="2.170.130.10">
    <property type="entry name" value="TonB-dependent receptor, plug domain"/>
    <property type="match status" value="1"/>
</dbReference>
<evidence type="ECO:0000256" key="2">
    <source>
        <dbReference type="ARBA" id="ARBA00022448"/>
    </source>
</evidence>
<dbReference type="NCBIfam" id="TIGR04057">
    <property type="entry name" value="SusC_RagA_signa"/>
    <property type="match status" value="1"/>
</dbReference>
<keyword evidence="14" id="KW-1185">Reference proteome</keyword>
<comment type="similarity">
    <text evidence="8 9">Belongs to the TonB-dependent receptor family.</text>
</comment>
<dbReference type="SUPFAM" id="SSF49464">
    <property type="entry name" value="Carboxypeptidase regulatory domain-like"/>
    <property type="match status" value="1"/>
</dbReference>
<sequence length="1063" mass="117494">MKKKTTLALLVFFTTTCSLLFAQNITVSGKVTDASGVPLPGVNIQIKDTNQGTSTDFDGVYSISAKTGDVLTFSFIGFETKEVSVEGSTLNVSLTESTDALDEVVVTAFGIEKKEKSLGYSVTQVKAEDLNLTGNTNPILALQGQVAGLQISNPSGTAGGGVDILVRGMSSMDPTQNNQPLIIMDGVTLNNDTFTGSILPAAGSNASGSNEQFSFASRIGDLNPEDIDSFNVLKGAAATALYGSAGANGVIVITTKKGKQGKPKINLSVSTTLSNVTKAPELQKEFRQGFYGETNTLYFPETQSGYQYISGTSSSGPYNWGVRYSDNSILQDGETYDLSNDKFYDPYDELFDTGINKNINFDISGATEKIDYYFSAANSKTDGIIPYTDFAKTALRFKAGFQATESFKINTSVMYTKSDSRKPTGGDKSIISALGYWSPTFPINDFLNADGSSRNPYPGWIDNPKYNAYISGLTEDTNRWLGNLNLNWTPKEWVNINYTAQVDNYTTLLNRFVPPELDTGSQVNGFIIDQVYDFMGLESNLLATFTKDISEKLSASLLVGNSVRDFKRTSYRMYGQNLNIPHFNHMSNAQENFTVSNYVAQTRTIGVFGELKLDYDDKLFLSVTGRNDWSSTLPIENNSYFYPSVSLAYNIQSLFGTNDIFSFGKLRVSYAQVGNDTTFGQTGYFFYPDGNFPWGGTGGYIADKTIADPNLKAEMTKGWEYGADLRFFKNRFRVDYAYFKSNVHDAIFSTNTAPSTSVTSIKRNSGLYETSGHELLISGDIVKSKDLNVSLTYNFAKNQGKIVDLPEEVPYINFSTDLTGAYLYLQPREGDNIGAIYGYEFDRTEDGELIIDSSIGLPTTTVTDDALKIVGDATPDFIMSLGSNIKWKNFAFNFMFEWKKGGDKYSWQRYILNRMGQSQFTMQFREGDGQYLFDGVMEDPDNPGTYIPNTTVADFSPESVTGYRMFNWTAYGRRNAEYLLQDASWVKIRSLGFSYSINPSILEKLHLSRFEFSANLNNILLWTPFDGFDPEGSDYSAGSNKYGFTGRGIPLTENYSFGLTVGF</sequence>
<dbReference type="Pfam" id="PF07715">
    <property type="entry name" value="Plug"/>
    <property type="match status" value="1"/>
</dbReference>
<dbReference type="OrthoDB" id="9768177at2"/>
<dbReference type="InterPro" id="IPR023997">
    <property type="entry name" value="TonB-dep_OMP_SusC/RagA_CS"/>
</dbReference>
<evidence type="ECO:0000313" key="14">
    <source>
        <dbReference type="Proteomes" id="UP000032361"/>
    </source>
</evidence>
<dbReference type="InterPro" id="IPR039426">
    <property type="entry name" value="TonB-dep_rcpt-like"/>
</dbReference>
<feature type="domain" description="TonB-dependent receptor plug" evidence="12">
    <location>
        <begin position="116"/>
        <end position="250"/>
    </location>
</feature>
<dbReference type="Gene3D" id="2.40.170.20">
    <property type="entry name" value="TonB-dependent receptor, beta-barrel domain"/>
    <property type="match status" value="1"/>
</dbReference>
<dbReference type="RefSeq" id="WP_044625494.1">
    <property type="nucleotide sequence ID" value="NZ_JTDV01000002.1"/>
</dbReference>
<accession>A0A0D7W4N8</accession>
<dbReference type="EMBL" id="JTDV01000002">
    <property type="protein sequence ID" value="KJD34004.1"/>
    <property type="molecule type" value="Genomic_DNA"/>
</dbReference>
<evidence type="ECO:0000259" key="12">
    <source>
        <dbReference type="Pfam" id="PF07715"/>
    </source>
</evidence>
<evidence type="ECO:0000256" key="1">
    <source>
        <dbReference type="ARBA" id="ARBA00004571"/>
    </source>
</evidence>
<evidence type="ECO:0000256" key="6">
    <source>
        <dbReference type="ARBA" id="ARBA00023136"/>
    </source>
</evidence>
<dbReference type="NCBIfam" id="TIGR04056">
    <property type="entry name" value="OMP_RagA_SusC"/>
    <property type="match status" value="1"/>
</dbReference>
<keyword evidence="4 8" id="KW-0812">Transmembrane</keyword>
<keyword evidence="10" id="KW-0732">Signal</keyword>
<name>A0A0D7W4N8_9FLAO</name>
<dbReference type="InterPro" id="IPR008969">
    <property type="entry name" value="CarboxyPept-like_regulatory"/>
</dbReference>
<feature type="domain" description="TonB-dependent receptor-like beta-barrel" evidence="11">
    <location>
        <begin position="433"/>
        <end position="969"/>
    </location>
</feature>
<dbReference type="AlphaFoldDB" id="A0A0D7W4N8"/>
<evidence type="ECO:0000256" key="4">
    <source>
        <dbReference type="ARBA" id="ARBA00022692"/>
    </source>
</evidence>
<dbReference type="PATRIC" id="fig|1382798.3.peg.2082"/>
<dbReference type="GO" id="GO:0009279">
    <property type="term" value="C:cell outer membrane"/>
    <property type="evidence" value="ECO:0007669"/>
    <property type="project" value="UniProtKB-SubCell"/>
</dbReference>
<comment type="caution">
    <text evidence="13">The sequence shown here is derived from an EMBL/GenBank/DDBJ whole genome shotgun (WGS) entry which is preliminary data.</text>
</comment>